<gene>
    <name evidence="1" type="ORF">GCM10011514_15420</name>
</gene>
<keyword evidence="2" id="KW-1185">Reference proteome</keyword>
<sequence length="62" mass="7226">MKIRNHREYTIAYEKAAIMIDAGFGGNFEREKYFREIITAIIEYEKNTTHPIFPNTPVSMSA</sequence>
<dbReference type="AlphaFoldDB" id="A0A917DMN8"/>
<organism evidence="1 2">
    <name type="scientific">Emticicia aquatilis</name>
    <dbReference type="NCBI Taxonomy" id="1537369"/>
    <lineage>
        <taxon>Bacteria</taxon>
        <taxon>Pseudomonadati</taxon>
        <taxon>Bacteroidota</taxon>
        <taxon>Cytophagia</taxon>
        <taxon>Cytophagales</taxon>
        <taxon>Leadbetterellaceae</taxon>
        <taxon>Emticicia</taxon>
    </lineage>
</organism>
<dbReference type="EMBL" id="BMKK01000003">
    <property type="protein sequence ID" value="GGD52079.1"/>
    <property type="molecule type" value="Genomic_DNA"/>
</dbReference>
<accession>A0A917DMN8</accession>
<comment type="caution">
    <text evidence="1">The sequence shown here is derived from an EMBL/GenBank/DDBJ whole genome shotgun (WGS) entry which is preliminary data.</text>
</comment>
<reference evidence="1" key="2">
    <citation type="submission" date="2020-09" db="EMBL/GenBank/DDBJ databases">
        <authorList>
            <person name="Sun Q."/>
            <person name="Zhou Y."/>
        </authorList>
    </citation>
    <scope>NUCLEOTIDE SEQUENCE</scope>
    <source>
        <strain evidence="1">CGMCC 1.15958</strain>
    </source>
</reference>
<name>A0A917DMN8_9BACT</name>
<evidence type="ECO:0000313" key="1">
    <source>
        <dbReference type="EMBL" id="GGD52079.1"/>
    </source>
</evidence>
<evidence type="ECO:0000313" key="2">
    <source>
        <dbReference type="Proteomes" id="UP000609064"/>
    </source>
</evidence>
<dbReference type="RefSeq" id="WP_188765484.1">
    <property type="nucleotide sequence ID" value="NZ_BMKK01000003.1"/>
</dbReference>
<proteinExistence type="predicted"/>
<dbReference type="Proteomes" id="UP000609064">
    <property type="component" value="Unassembled WGS sequence"/>
</dbReference>
<reference evidence="1" key="1">
    <citation type="journal article" date="2014" name="Int. J. Syst. Evol. Microbiol.">
        <title>Complete genome sequence of Corynebacterium casei LMG S-19264T (=DSM 44701T), isolated from a smear-ripened cheese.</title>
        <authorList>
            <consortium name="US DOE Joint Genome Institute (JGI-PGF)"/>
            <person name="Walter F."/>
            <person name="Albersmeier A."/>
            <person name="Kalinowski J."/>
            <person name="Ruckert C."/>
        </authorList>
    </citation>
    <scope>NUCLEOTIDE SEQUENCE</scope>
    <source>
        <strain evidence="1">CGMCC 1.15958</strain>
    </source>
</reference>
<protein>
    <submittedName>
        <fullName evidence="1">Uncharacterized protein</fullName>
    </submittedName>
</protein>